<dbReference type="PANTHER" id="PTHR21227:SF0">
    <property type="entry name" value="TRNA-SPLICING ENDONUCLEASE SUBUNIT SEN2"/>
    <property type="match status" value="1"/>
</dbReference>
<name>A0A2K1Z418_POPTR</name>
<reference evidence="1 2" key="1">
    <citation type="journal article" date="2006" name="Science">
        <title>The genome of black cottonwood, Populus trichocarpa (Torr. &amp; Gray).</title>
        <authorList>
            <person name="Tuskan G.A."/>
            <person name="Difazio S."/>
            <person name="Jansson S."/>
            <person name="Bohlmann J."/>
            <person name="Grigoriev I."/>
            <person name="Hellsten U."/>
            <person name="Putnam N."/>
            <person name="Ralph S."/>
            <person name="Rombauts S."/>
            <person name="Salamov A."/>
            <person name="Schein J."/>
            <person name="Sterck L."/>
            <person name="Aerts A."/>
            <person name="Bhalerao R.R."/>
            <person name="Bhalerao R.P."/>
            <person name="Blaudez D."/>
            <person name="Boerjan W."/>
            <person name="Brun A."/>
            <person name="Brunner A."/>
            <person name="Busov V."/>
            <person name="Campbell M."/>
            <person name="Carlson J."/>
            <person name="Chalot M."/>
            <person name="Chapman J."/>
            <person name="Chen G.L."/>
            <person name="Cooper D."/>
            <person name="Coutinho P.M."/>
            <person name="Couturier J."/>
            <person name="Covert S."/>
            <person name="Cronk Q."/>
            <person name="Cunningham R."/>
            <person name="Davis J."/>
            <person name="Degroeve S."/>
            <person name="Dejardin A."/>
            <person name="Depamphilis C."/>
            <person name="Detter J."/>
            <person name="Dirks B."/>
            <person name="Dubchak I."/>
            <person name="Duplessis S."/>
            <person name="Ehlting J."/>
            <person name="Ellis B."/>
            <person name="Gendler K."/>
            <person name="Goodstein D."/>
            <person name="Gribskov M."/>
            <person name="Grimwood J."/>
            <person name="Groover A."/>
            <person name="Gunter L."/>
            <person name="Hamberger B."/>
            <person name="Heinze B."/>
            <person name="Helariutta Y."/>
            <person name="Henrissat B."/>
            <person name="Holligan D."/>
            <person name="Holt R."/>
            <person name="Huang W."/>
            <person name="Islam-Faridi N."/>
            <person name="Jones S."/>
            <person name="Jones-Rhoades M."/>
            <person name="Jorgensen R."/>
            <person name="Joshi C."/>
            <person name="Kangasjarvi J."/>
            <person name="Karlsson J."/>
            <person name="Kelleher C."/>
            <person name="Kirkpatrick R."/>
            <person name="Kirst M."/>
            <person name="Kohler A."/>
            <person name="Kalluri U."/>
            <person name="Larimer F."/>
            <person name="Leebens-Mack J."/>
            <person name="Leple J.C."/>
            <person name="Locascio P."/>
            <person name="Lou Y."/>
            <person name="Lucas S."/>
            <person name="Martin F."/>
            <person name="Montanini B."/>
            <person name="Napoli C."/>
            <person name="Nelson D.R."/>
            <person name="Nelson C."/>
            <person name="Nieminen K."/>
            <person name="Nilsson O."/>
            <person name="Pereda V."/>
            <person name="Peter G."/>
            <person name="Philippe R."/>
            <person name="Pilate G."/>
            <person name="Poliakov A."/>
            <person name="Razumovskaya J."/>
            <person name="Richardson P."/>
            <person name="Rinaldi C."/>
            <person name="Ritland K."/>
            <person name="Rouze P."/>
            <person name="Ryaboy D."/>
            <person name="Schmutz J."/>
            <person name="Schrader J."/>
            <person name="Segerman B."/>
            <person name="Shin H."/>
            <person name="Siddiqui A."/>
            <person name="Sterky F."/>
            <person name="Terry A."/>
            <person name="Tsai C.J."/>
            <person name="Uberbacher E."/>
            <person name="Unneberg P."/>
            <person name="Vahala J."/>
            <person name="Wall K."/>
            <person name="Wessler S."/>
            <person name="Yang G."/>
            <person name="Yin T."/>
            <person name="Douglas C."/>
            <person name="Marra M."/>
            <person name="Sandberg G."/>
            <person name="Van de Peer Y."/>
            <person name="Rokhsar D."/>
        </authorList>
    </citation>
    <scope>NUCLEOTIDE SEQUENCE [LARGE SCALE GENOMIC DNA]</scope>
    <source>
        <strain evidence="2">cv. Nisqually</strain>
    </source>
</reference>
<gene>
    <name evidence="1" type="ORF">POPTR_009G068500</name>
</gene>
<accession>A0A2K1Z418</accession>
<protein>
    <submittedName>
        <fullName evidence="1">Uncharacterized protein</fullName>
    </submittedName>
</protein>
<evidence type="ECO:0000313" key="1">
    <source>
        <dbReference type="EMBL" id="PNT20023.1"/>
    </source>
</evidence>
<dbReference type="GO" id="GO:0006388">
    <property type="term" value="P:tRNA splicing, via endonucleolytic cleavage and ligation"/>
    <property type="evidence" value="ECO:0007669"/>
    <property type="project" value="InterPro"/>
</dbReference>
<dbReference type="AlphaFoldDB" id="A0A2K1Z418"/>
<keyword evidence="2" id="KW-1185">Reference proteome</keyword>
<organism evidence="1 2">
    <name type="scientific">Populus trichocarpa</name>
    <name type="common">Western balsam poplar</name>
    <name type="synonym">Populus balsamifera subsp. trichocarpa</name>
    <dbReference type="NCBI Taxonomy" id="3694"/>
    <lineage>
        <taxon>Eukaryota</taxon>
        <taxon>Viridiplantae</taxon>
        <taxon>Streptophyta</taxon>
        <taxon>Embryophyta</taxon>
        <taxon>Tracheophyta</taxon>
        <taxon>Spermatophyta</taxon>
        <taxon>Magnoliopsida</taxon>
        <taxon>eudicotyledons</taxon>
        <taxon>Gunneridae</taxon>
        <taxon>Pentapetalae</taxon>
        <taxon>rosids</taxon>
        <taxon>fabids</taxon>
        <taxon>Malpighiales</taxon>
        <taxon>Salicaceae</taxon>
        <taxon>Saliceae</taxon>
        <taxon>Populus</taxon>
    </lineage>
</organism>
<dbReference type="GO" id="GO:0000213">
    <property type="term" value="F:tRNA-intron lyase activity"/>
    <property type="evidence" value="ECO:0007669"/>
    <property type="project" value="InterPro"/>
</dbReference>
<dbReference type="PANTHER" id="PTHR21227">
    <property type="entry name" value="TRNA-SPLICING ENDONUCLEASE SUBUNIT SEN2"/>
    <property type="match status" value="1"/>
</dbReference>
<proteinExistence type="predicted"/>
<dbReference type="EMBL" id="CM009298">
    <property type="protein sequence ID" value="PNT20023.1"/>
    <property type="molecule type" value="Genomic_DNA"/>
</dbReference>
<dbReference type="InParanoid" id="A0A2K1Z418"/>
<sequence>MGPRWKGKGAERKALADPMAMIVYQLQSSLIQSNSGRSLSGCVVLLAVYAKKTELFACACFGRPLITAEKGSRSVAKALLVLITNKNGHGTVLPSCLERYSIEECAITRWSQQITIRKLLKMEAQVLWSKFYKDPLGC</sequence>
<evidence type="ECO:0000313" key="2">
    <source>
        <dbReference type="Proteomes" id="UP000006729"/>
    </source>
</evidence>
<dbReference type="STRING" id="3694.A0A2K1Z418"/>
<dbReference type="Proteomes" id="UP000006729">
    <property type="component" value="Chromosome 9"/>
</dbReference>
<dbReference type="InterPro" id="IPR006676">
    <property type="entry name" value="tRNA_splic"/>
</dbReference>